<dbReference type="GO" id="GO:0030182">
    <property type="term" value="P:neuron differentiation"/>
    <property type="evidence" value="ECO:0007669"/>
    <property type="project" value="TreeGrafter"/>
</dbReference>
<evidence type="ECO:0000313" key="11">
    <source>
        <dbReference type="EMBL" id="KAG5341176.1"/>
    </source>
</evidence>
<accession>A0A836GFT4</accession>
<dbReference type="GO" id="GO:0046330">
    <property type="term" value="P:positive regulation of JNK cascade"/>
    <property type="evidence" value="ECO:0007669"/>
    <property type="project" value="TreeGrafter"/>
</dbReference>
<proteinExistence type="inferred from homology"/>
<dbReference type="GO" id="GO:0000902">
    <property type="term" value="P:cell morphogenesis"/>
    <property type="evidence" value="ECO:0007669"/>
    <property type="project" value="UniProtKB-ARBA"/>
</dbReference>
<dbReference type="Proteomes" id="UP000669903">
    <property type="component" value="Unassembled WGS sequence"/>
</dbReference>
<feature type="non-terminal residue" evidence="11">
    <location>
        <position position="1"/>
    </location>
</feature>
<keyword evidence="4" id="KW-0964">Secreted</keyword>
<evidence type="ECO:0000256" key="8">
    <source>
        <dbReference type="ARBA" id="ARBA00023180"/>
    </source>
</evidence>
<evidence type="ECO:0000256" key="6">
    <source>
        <dbReference type="ARBA" id="ARBA00022687"/>
    </source>
</evidence>
<evidence type="ECO:0000313" key="12">
    <source>
        <dbReference type="Proteomes" id="UP000669903"/>
    </source>
</evidence>
<keyword evidence="9" id="KW-0449">Lipoprotein</keyword>
<evidence type="ECO:0000256" key="4">
    <source>
        <dbReference type="ARBA" id="ARBA00022525"/>
    </source>
</evidence>
<dbReference type="Pfam" id="PF00110">
    <property type="entry name" value="wnt"/>
    <property type="match status" value="2"/>
</dbReference>
<evidence type="ECO:0000256" key="9">
    <source>
        <dbReference type="ARBA" id="ARBA00023288"/>
    </source>
</evidence>
<feature type="non-terminal residue" evidence="11">
    <location>
        <position position="508"/>
    </location>
</feature>
<comment type="subcellular location">
    <subcellularLocation>
        <location evidence="1 10">Secreted</location>
        <location evidence="1 10">Extracellular space</location>
        <location evidence="1 10">Extracellular matrix</location>
    </subcellularLocation>
</comment>
<protein>
    <recommendedName>
        <fullName evidence="10">Protein Wnt</fullName>
    </recommendedName>
</protein>
<dbReference type="EMBL" id="JAANIC010003323">
    <property type="protein sequence ID" value="KAG5341176.1"/>
    <property type="molecule type" value="Genomic_DNA"/>
</dbReference>
<sequence>MNQQETENIKFQLVIGSVLAPVNRSVYSLLVKMSKLRRVVGAVVVGAAVCSRIPGLAKSQREQCRKAPHAMPAVGEGAALGLRECRHQFRHHRWNCSHVSNDQVFGHVVVVGKDCSVTSTWKMQDKISCKTKWESFSLSSELVPGDDLSAEGKEMKVRRDDERDRYNSAYFSVEKCQRQPARWIPVWIELWTGSKEAAFTYAISSAGVTYAVTAACSRGNITACGCEPAVRTRKELPPNGWEWGGCSADVTYGMRFARRFLDAREIEGDARSLMNLHNNKAGRKIVKALLQTECKCHGVSGSCTVRTCWRTLPSFRQIGDALMKKYRRAKPVMAITPPPPPTVQTLDAMSHSMLPEMVPILGNDAKTQGKPNDFAKSRHNRQPLLKKINKSKKYLVLSTQKRSKDKDGSPTISSIINPKRIPKRSELVYLQPSPNYCEPDLAQGSLGTQGRYCNRTSTETDGCDLMCCGRGYNTHQFTRTWQCRCKFHWCCRVHCETCMERTEEYTCK</sequence>
<evidence type="ECO:0000256" key="2">
    <source>
        <dbReference type="ARBA" id="ARBA00005683"/>
    </source>
</evidence>
<evidence type="ECO:0000256" key="5">
    <source>
        <dbReference type="ARBA" id="ARBA00022530"/>
    </source>
</evidence>
<keyword evidence="6 10" id="KW-0879">Wnt signaling pathway</keyword>
<keyword evidence="3 10" id="KW-0217">Developmental protein</keyword>
<dbReference type="GO" id="GO:0060070">
    <property type="term" value="P:canonical Wnt signaling pathway"/>
    <property type="evidence" value="ECO:0007669"/>
    <property type="project" value="TreeGrafter"/>
</dbReference>
<dbReference type="InterPro" id="IPR005817">
    <property type="entry name" value="Wnt"/>
</dbReference>
<dbReference type="SMART" id="SM00097">
    <property type="entry name" value="WNT1"/>
    <property type="match status" value="1"/>
</dbReference>
<dbReference type="GO" id="GO:0060560">
    <property type="term" value="P:developmental growth involved in morphogenesis"/>
    <property type="evidence" value="ECO:0007669"/>
    <property type="project" value="UniProtKB-ARBA"/>
</dbReference>
<evidence type="ECO:0000256" key="7">
    <source>
        <dbReference type="ARBA" id="ARBA00023157"/>
    </source>
</evidence>
<evidence type="ECO:0000256" key="3">
    <source>
        <dbReference type="ARBA" id="ARBA00022473"/>
    </source>
</evidence>
<dbReference type="Gene3D" id="3.30.2460.20">
    <property type="match status" value="1"/>
</dbReference>
<reference evidence="11" key="1">
    <citation type="submission" date="2020-03" db="EMBL/GenBank/DDBJ databases">
        <title>Relaxed selection underlies rapid genomic changes in the transitions from sociality to social parasitism in ants.</title>
        <authorList>
            <person name="Bi X."/>
        </authorList>
    </citation>
    <scope>NUCLEOTIDE SEQUENCE</scope>
    <source>
        <strain evidence="11">BGI-DK2014a</strain>
        <tissue evidence="11">Whole body</tissue>
    </source>
</reference>
<organism evidence="11 12">
    <name type="scientific">Acromyrmex charruanus</name>
    <dbReference type="NCBI Taxonomy" id="2715315"/>
    <lineage>
        <taxon>Eukaryota</taxon>
        <taxon>Metazoa</taxon>
        <taxon>Ecdysozoa</taxon>
        <taxon>Arthropoda</taxon>
        <taxon>Hexapoda</taxon>
        <taxon>Insecta</taxon>
        <taxon>Pterygota</taxon>
        <taxon>Neoptera</taxon>
        <taxon>Endopterygota</taxon>
        <taxon>Hymenoptera</taxon>
        <taxon>Apocrita</taxon>
        <taxon>Aculeata</taxon>
        <taxon>Formicoidea</taxon>
        <taxon>Formicidae</taxon>
        <taxon>Myrmicinae</taxon>
        <taxon>Acromyrmex</taxon>
    </lineage>
</organism>
<dbReference type="CDD" id="cd19339">
    <property type="entry name" value="Wnt_Wnt7"/>
    <property type="match status" value="1"/>
</dbReference>
<dbReference type="PRINTS" id="PR01349">
    <property type="entry name" value="WNTPROTEIN"/>
</dbReference>
<comment type="caution">
    <text evidence="11">The sequence shown here is derived from an EMBL/GenBank/DDBJ whole genome shotgun (WGS) entry which is preliminary data.</text>
</comment>
<keyword evidence="5" id="KW-0272">Extracellular matrix</keyword>
<dbReference type="InterPro" id="IPR043158">
    <property type="entry name" value="Wnt_C"/>
</dbReference>
<dbReference type="AlphaFoldDB" id="A0A836GFT4"/>
<keyword evidence="12" id="KW-1185">Reference proteome</keyword>
<dbReference type="InterPro" id="IPR018161">
    <property type="entry name" value="Wnt_CS"/>
</dbReference>
<dbReference type="GO" id="GO:0045165">
    <property type="term" value="P:cell fate commitment"/>
    <property type="evidence" value="ECO:0007669"/>
    <property type="project" value="TreeGrafter"/>
</dbReference>
<dbReference type="GO" id="GO:0005109">
    <property type="term" value="F:frizzled binding"/>
    <property type="evidence" value="ECO:0007669"/>
    <property type="project" value="TreeGrafter"/>
</dbReference>
<dbReference type="GO" id="GO:0007517">
    <property type="term" value="P:muscle organ development"/>
    <property type="evidence" value="ECO:0007669"/>
    <property type="project" value="UniProtKB-ARBA"/>
</dbReference>
<dbReference type="FunFam" id="3.30.2460.20:FF:000001">
    <property type="entry name" value="Wnt homolog"/>
    <property type="match status" value="1"/>
</dbReference>
<dbReference type="GO" id="GO:0005125">
    <property type="term" value="F:cytokine activity"/>
    <property type="evidence" value="ECO:0007669"/>
    <property type="project" value="TreeGrafter"/>
</dbReference>
<comment type="similarity">
    <text evidence="2 10">Belongs to the Wnt family.</text>
</comment>
<gene>
    <name evidence="11" type="primary">Wnt7b</name>
    <name evidence="11" type="ORF">G6Z76_0006165</name>
</gene>
<dbReference type="PANTHER" id="PTHR12027">
    <property type="entry name" value="WNT RELATED"/>
    <property type="match status" value="1"/>
</dbReference>
<dbReference type="PROSITE" id="PS00246">
    <property type="entry name" value="WNT1"/>
    <property type="match status" value="1"/>
</dbReference>
<evidence type="ECO:0000256" key="10">
    <source>
        <dbReference type="RuleBase" id="RU003500"/>
    </source>
</evidence>
<keyword evidence="7" id="KW-1015">Disulfide bond</keyword>
<name>A0A836GFT4_9HYME</name>
<evidence type="ECO:0000256" key="1">
    <source>
        <dbReference type="ARBA" id="ARBA00004498"/>
    </source>
</evidence>
<comment type="function">
    <text evidence="10">Ligand for members of the frizzled family of seven transmembrane receptors.</text>
</comment>
<keyword evidence="8" id="KW-0325">Glycoprotein</keyword>
<dbReference type="GO" id="GO:0005615">
    <property type="term" value="C:extracellular space"/>
    <property type="evidence" value="ECO:0007669"/>
    <property type="project" value="TreeGrafter"/>
</dbReference>
<dbReference type="PANTHER" id="PTHR12027:SF112">
    <property type="entry name" value="PROTEIN WNT-2"/>
    <property type="match status" value="1"/>
</dbReference>